<gene>
    <name evidence="2" type="ORF">NCTC10113_01243</name>
</gene>
<dbReference type="AlphaFoldDB" id="A0A448ZYI6"/>
<evidence type="ECO:0000313" key="2">
    <source>
        <dbReference type="EMBL" id="VEU56339.1"/>
    </source>
</evidence>
<reference evidence="2" key="1">
    <citation type="submission" date="2019-01" db="EMBL/GenBank/DDBJ databases">
        <authorList>
            <consortium name="Pathogen Informatics"/>
        </authorList>
    </citation>
    <scope>NUCLEOTIDE SEQUENCE [LARGE SCALE GENOMIC DNA]</scope>
    <source>
        <strain evidence="2">NCTC10113</strain>
    </source>
</reference>
<accession>A0A448ZYI6</accession>
<feature type="region of interest" description="Disordered" evidence="1">
    <location>
        <begin position="54"/>
        <end position="128"/>
    </location>
</feature>
<name>A0A448ZYI6_METSV</name>
<sequence>MDKKKVFIDEDSADTIFNKLFDLKFLNNDVDFGDDDDISETDFFDTINKKSKTNKNKQEEFDNEDLKNFDEDEDFDESKMQDFDEENDDKEIDIDEEFDDSSRKLNEIDEADEDLETSETDDYVNKWK</sequence>
<proteinExistence type="predicted"/>
<feature type="compositionally biased region" description="Acidic residues" evidence="1">
    <location>
        <begin position="108"/>
        <end position="122"/>
    </location>
</feature>
<protein>
    <submittedName>
        <fullName evidence="2">Uncharacterized protein</fullName>
    </submittedName>
</protein>
<keyword evidence="2" id="KW-0614">Plasmid</keyword>
<organism evidence="2">
    <name type="scientific">Metamycoplasma salivarium</name>
    <name type="common">Mycoplasma salivarium</name>
    <dbReference type="NCBI Taxonomy" id="2124"/>
    <lineage>
        <taxon>Bacteria</taxon>
        <taxon>Bacillati</taxon>
        <taxon>Mycoplasmatota</taxon>
        <taxon>Mycoplasmoidales</taxon>
        <taxon>Metamycoplasmataceae</taxon>
        <taxon>Metamycoplasma</taxon>
    </lineage>
</organism>
<dbReference type="RefSeq" id="WP_129619882.1">
    <property type="nucleotide sequence ID" value="NZ_BPLX01000003.1"/>
</dbReference>
<feature type="compositionally biased region" description="Basic and acidic residues" evidence="1">
    <location>
        <begin position="56"/>
        <end position="69"/>
    </location>
</feature>
<evidence type="ECO:0000256" key="1">
    <source>
        <dbReference type="SAM" id="MobiDB-lite"/>
    </source>
</evidence>
<dbReference type="EMBL" id="LR214939">
    <property type="protein sequence ID" value="VEU56339.1"/>
    <property type="molecule type" value="Genomic_DNA"/>
</dbReference>
<feature type="compositionally biased region" description="Acidic residues" evidence="1">
    <location>
        <begin position="83"/>
        <end position="99"/>
    </location>
</feature>
<geneLocation type="plasmid" evidence="2">
    <name>2</name>
</geneLocation>